<dbReference type="GO" id="GO:0050660">
    <property type="term" value="F:flavin adenine dinucleotide binding"/>
    <property type="evidence" value="ECO:0007669"/>
    <property type="project" value="InterPro"/>
</dbReference>
<evidence type="ECO:0000313" key="9">
    <source>
        <dbReference type="Proteomes" id="UP000071859"/>
    </source>
</evidence>
<dbReference type="Proteomes" id="UP000071859">
    <property type="component" value="Unassembled WGS sequence"/>
</dbReference>
<feature type="domain" description="Glucose-methanol-choline oxidoreductase N-terminal" evidence="6">
    <location>
        <begin position="77"/>
        <end position="281"/>
    </location>
</feature>
<dbReference type="PANTHER" id="PTHR46056">
    <property type="entry name" value="LONG-CHAIN-ALCOHOL OXIDASE"/>
    <property type="match status" value="1"/>
</dbReference>
<dbReference type="AlphaFoldDB" id="A0A158EE02"/>
<organism evidence="8 9">
    <name type="scientific">Caballeronia calidae</name>
    <dbReference type="NCBI Taxonomy" id="1777139"/>
    <lineage>
        <taxon>Bacteria</taxon>
        <taxon>Pseudomonadati</taxon>
        <taxon>Pseudomonadota</taxon>
        <taxon>Betaproteobacteria</taxon>
        <taxon>Burkholderiales</taxon>
        <taxon>Burkholderiaceae</taxon>
        <taxon>Caballeronia</taxon>
    </lineage>
</organism>
<protein>
    <submittedName>
        <fullName evidence="8">Choline dehydrogenase</fullName>
    </submittedName>
</protein>
<keyword evidence="3" id="KW-0274">FAD</keyword>
<comment type="caution">
    <text evidence="8">The sequence shown here is derived from an EMBL/GenBank/DDBJ whole genome shotgun (WGS) entry which is preliminary data.</text>
</comment>
<dbReference type="RefSeq" id="WP_082883532.1">
    <property type="nucleotide sequence ID" value="NZ_FCOX02000066.1"/>
</dbReference>
<feature type="compositionally biased region" description="Pro residues" evidence="5">
    <location>
        <begin position="138"/>
        <end position="153"/>
    </location>
</feature>
<dbReference type="Pfam" id="PF13450">
    <property type="entry name" value="NAD_binding_8"/>
    <property type="match status" value="1"/>
</dbReference>
<reference evidence="8" key="1">
    <citation type="submission" date="2016-01" db="EMBL/GenBank/DDBJ databases">
        <authorList>
            <person name="Peeters C."/>
        </authorList>
    </citation>
    <scope>NUCLEOTIDE SEQUENCE</scope>
    <source>
        <strain evidence="8">LMG 29321</strain>
    </source>
</reference>
<dbReference type="EMBL" id="FCOX02000066">
    <property type="protein sequence ID" value="SAL04636.1"/>
    <property type="molecule type" value="Genomic_DNA"/>
</dbReference>
<evidence type="ECO:0000313" key="8">
    <source>
        <dbReference type="EMBL" id="SAL04636.1"/>
    </source>
</evidence>
<dbReference type="Pfam" id="PF05199">
    <property type="entry name" value="GMC_oxred_C"/>
    <property type="match status" value="1"/>
</dbReference>
<evidence type="ECO:0000256" key="3">
    <source>
        <dbReference type="ARBA" id="ARBA00022827"/>
    </source>
</evidence>
<dbReference type="Pfam" id="PF00732">
    <property type="entry name" value="GMC_oxred_N"/>
    <property type="match status" value="1"/>
</dbReference>
<evidence type="ECO:0000259" key="7">
    <source>
        <dbReference type="Pfam" id="PF05199"/>
    </source>
</evidence>
<dbReference type="InterPro" id="IPR000172">
    <property type="entry name" value="GMC_OxRdtase_N"/>
</dbReference>
<dbReference type="Gene3D" id="3.50.50.60">
    <property type="entry name" value="FAD/NAD(P)-binding domain"/>
    <property type="match status" value="2"/>
</dbReference>
<dbReference type="GO" id="GO:0016614">
    <property type="term" value="F:oxidoreductase activity, acting on CH-OH group of donors"/>
    <property type="evidence" value="ECO:0007669"/>
    <property type="project" value="InterPro"/>
</dbReference>
<dbReference type="PANTHER" id="PTHR46056:SF12">
    <property type="entry name" value="LONG-CHAIN-ALCOHOL OXIDASE"/>
    <property type="match status" value="1"/>
</dbReference>
<keyword evidence="9" id="KW-1185">Reference proteome</keyword>
<comment type="similarity">
    <text evidence="1">Belongs to the GMC oxidoreductase family.</text>
</comment>
<keyword evidence="4" id="KW-0560">Oxidoreductase</keyword>
<evidence type="ECO:0000256" key="4">
    <source>
        <dbReference type="ARBA" id="ARBA00023002"/>
    </source>
</evidence>
<name>A0A158EE02_9BURK</name>
<dbReference type="InterPro" id="IPR022357">
    <property type="entry name" value="MIP_CS"/>
</dbReference>
<evidence type="ECO:0000256" key="5">
    <source>
        <dbReference type="SAM" id="MobiDB-lite"/>
    </source>
</evidence>
<evidence type="ECO:0000256" key="1">
    <source>
        <dbReference type="ARBA" id="ARBA00010790"/>
    </source>
</evidence>
<feature type="region of interest" description="Disordered" evidence="5">
    <location>
        <begin position="131"/>
        <end position="154"/>
    </location>
</feature>
<evidence type="ECO:0000259" key="6">
    <source>
        <dbReference type="Pfam" id="PF00732"/>
    </source>
</evidence>
<dbReference type="InterPro" id="IPR007867">
    <property type="entry name" value="GMC_OxRtase_C"/>
</dbReference>
<accession>A0A158EE02</accession>
<evidence type="ECO:0000256" key="2">
    <source>
        <dbReference type="ARBA" id="ARBA00022630"/>
    </source>
</evidence>
<dbReference type="PROSITE" id="PS00221">
    <property type="entry name" value="MIP"/>
    <property type="match status" value="1"/>
</dbReference>
<dbReference type="OrthoDB" id="9787779at2"/>
<sequence>MDADIVIIGSGVGGSAVAWQLAATDARILIIERGEDLPRELGNWDAEAVFGQLRYRTRETWLNGANERYRPGQYYFVGGHTKFFGTAMFRFREDDFREVQHEEGVSPAWPISYSDLAPYYDLAESLFGIRGDASGDPTEPPHAGPYPHPPVPDEPVIAALRRQFERLGLHPFHMPSSIDLGDGGPCVRCGTCDAFPCRIDAKGDAEKCLLRPAMRRGSVTLMTGTRVTRLVTDATGKRIVAAEVESREGRKTVTGGTFVLSAGAINSAALLLASANDRMPNGLANSSGVVGRYYMNHNCTAVLAIDPRRINDTRFPKTLSVNDFYFAGEHDRWPLGNIQMLGKIREPMLRDAMPYMPKRALRYLSDHSVDLYAMSEDLPDRESRIELTNDGDIRLSWKRTNLKPHMRLVTKTKELLRRSGFPLVVSRRFGEDTPSHQCGTVRFGIDPASSSLDPLCKAHDHDNLYVVDASFFPSSAALNPALTIAAQALRVGEALCRSLGHAARKKPAVAESGESASASSIT</sequence>
<feature type="domain" description="Glucose-methanol-choline oxidoreductase C-terminal" evidence="7">
    <location>
        <begin position="433"/>
        <end position="488"/>
    </location>
</feature>
<proteinExistence type="inferred from homology"/>
<dbReference type="InterPro" id="IPR036188">
    <property type="entry name" value="FAD/NAD-bd_sf"/>
</dbReference>
<gene>
    <name evidence="8" type="ORF">AWB78_07073</name>
</gene>
<keyword evidence="2" id="KW-0285">Flavoprotein</keyword>
<dbReference type="SUPFAM" id="SSF51905">
    <property type="entry name" value="FAD/NAD(P)-binding domain"/>
    <property type="match status" value="1"/>
</dbReference>